<keyword evidence="22" id="KW-1185">Reference proteome</keyword>
<keyword evidence="14 17" id="KW-0472">Membrane</keyword>
<dbReference type="InterPro" id="IPR017055">
    <property type="entry name" value="Sig_transdc_His_kinase_DctB"/>
</dbReference>
<name>A0A1H5X5L5_9GAMM</name>
<evidence type="ECO:0000256" key="2">
    <source>
        <dbReference type="ARBA" id="ARBA00004429"/>
    </source>
</evidence>
<evidence type="ECO:0000256" key="10">
    <source>
        <dbReference type="ARBA" id="ARBA00022777"/>
    </source>
</evidence>
<gene>
    <name evidence="21" type="ORF">SAMN05444390_1011272</name>
</gene>
<evidence type="ECO:0000256" key="15">
    <source>
        <dbReference type="ARBA" id="ARBA00073143"/>
    </source>
</evidence>
<dbReference type="GO" id="GO:0005886">
    <property type="term" value="C:plasma membrane"/>
    <property type="evidence" value="ECO:0007669"/>
    <property type="project" value="UniProtKB-SubCell"/>
</dbReference>
<keyword evidence="13" id="KW-0902">Two-component regulatory system</keyword>
<evidence type="ECO:0000256" key="4">
    <source>
        <dbReference type="ARBA" id="ARBA00022475"/>
    </source>
</evidence>
<evidence type="ECO:0000256" key="6">
    <source>
        <dbReference type="ARBA" id="ARBA00022553"/>
    </source>
</evidence>
<dbReference type="OrthoDB" id="1931120at2"/>
<dbReference type="InterPro" id="IPR000700">
    <property type="entry name" value="PAS-assoc_C"/>
</dbReference>
<dbReference type="GO" id="GO:0005524">
    <property type="term" value="F:ATP binding"/>
    <property type="evidence" value="ECO:0007669"/>
    <property type="project" value="UniProtKB-KW"/>
</dbReference>
<reference evidence="21 22" key="1">
    <citation type="submission" date="2016-10" db="EMBL/GenBank/DDBJ databases">
        <authorList>
            <person name="de Groot N.N."/>
        </authorList>
    </citation>
    <scope>NUCLEOTIDE SEQUENCE [LARGE SCALE GENOMIC DNA]</scope>
    <source>
        <strain evidence="21 22">DSM 22012</strain>
    </source>
</reference>
<keyword evidence="6" id="KW-0597">Phosphoprotein</keyword>
<dbReference type="CDD" id="cd00130">
    <property type="entry name" value="PAS"/>
    <property type="match status" value="1"/>
</dbReference>
<evidence type="ECO:0000256" key="13">
    <source>
        <dbReference type="ARBA" id="ARBA00023012"/>
    </source>
</evidence>
<accession>A0A1H5X5L5</accession>
<dbReference type="InterPro" id="IPR004358">
    <property type="entry name" value="Sig_transdc_His_kin-like_C"/>
</dbReference>
<feature type="coiled-coil region" evidence="16">
    <location>
        <begin position="419"/>
        <end position="450"/>
    </location>
</feature>
<evidence type="ECO:0000259" key="19">
    <source>
        <dbReference type="PROSITE" id="PS50112"/>
    </source>
</evidence>
<dbReference type="Gene3D" id="3.30.565.10">
    <property type="entry name" value="Histidine kinase-like ATPase, C-terminal domain"/>
    <property type="match status" value="1"/>
</dbReference>
<dbReference type="NCBIfam" id="TIGR00229">
    <property type="entry name" value="sensory_box"/>
    <property type="match status" value="1"/>
</dbReference>
<evidence type="ECO:0000256" key="1">
    <source>
        <dbReference type="ARBA" id="ARBA00000085"/>
    </source>
</evidence>
<evidence type="ECO:0000256" key="5">
    <source>
        <dbReference type="ARBA" id="ARBA00022519"/>
    </source>
</evidence>
<evidence type="ECO:0000256" key="16">
    <source>
        <dbReference type="SAM" id="Coils"/>
    </source>
</evidence>
<feature type="domain" description="Histidine kinase" evidence="18">
    <location>
        <begin position="466"/>
        <end position="678"/>
    </location>
</feature>
<dbReference type="InterPro" id="IPR005467">
    <property type="entry name" value="His_kinase_dom"/>
</dbReference>
<dbReference type="Proteomes" id="UP000236745">
    <property type="component" value="Unassembled WGS sequence"/>
</dbReference>
<dbReference type="InterPro" id="IPR035965">
    <property type="entry name" value="PAS-like_dom_sf"/>
</dbReference>
<dbReference type="PROSITE" id="PS50109">
    <property type="entry name" value="HIS_KIN"/>
    <property type="match status" value="1"/>
</dbReference>
<dbReference type="Gene3D" id="3.30.450.20">
    <property type="entry name" value="PAS domain"/>
    <property type="match status" value="2"/>
</dbReference>
<dbReference type="CDD" id="cd00082">
    <property type="entry name" value="HisKA"/>
    <property type="match status" value="1"/>
</dbReference>
<dbReference type="SUPFAM" id="SSF55874">
    <property type="entry name" value="ATPase domain of HSP90 chaperone/DNA topoisomerase II/histidine kinase"/>
    <property type="match status" value="1"/>
</dbReference>
<evidence type="ECO:0000313" key="21">
    <source>
        <dbReference type="EMBL" id="SEG07039.1"/>
    </source>
</evidence>
<evidence type="ECO:0000256" key="17">
    <source>
        <dbReference type="SAM" id="Phobius"/>
    </source>
</evidence>
<dbReference type="PRINTS" id="PR00344">
    <property type="entry name" value="BCTRLSENSOR"/>
</dbReference>
<dbReference type="InterPro" id="IPR036097">
    <property type="entry name" value="HisK_dim/P_sf"/>
</dbReference>
<keyword evidence="10" id="KW-0418">Kinase</keyword>
<dbReference type="Pfam" id="PF02518">
    <property type="entry name" value="HATPase_c"/>
    <property type="match status" value="1"/>
</dbReference>
<dbReference type="PROSITE" id="PS50113">
    <property type="entry name" value="PAC"/>
    <property type="match status" value="1"/>
</dbReference>
<keyword evidence="8 17" id="KW-0812">Transmembrane</keyword>
<evidence type="ECO:0000313" key="22">
    <source>
        <dbReference type="Proteomes" id="UP000236745"/>
    </source>
</evidence>
<organism evidence="21 22">
    <name type="scientific">Marinobacterium lutimaris</name>
    <dbReference type="NCBI Taxonomy" id="568106"/>
    <lineage>
        <taxon>Bacteria</taxon>
        <taxon>Pseudomonadati</taxon>
        <taxon>Pseudomonadota</taxon>
        <taxon>Gammaproteobacteria</taxon>
        <taxon>Oceanospirillales</taxon>
        <taxon>Oceanospirillaceae</taxon>
        <taxon>Marinobacterium</taxon>
    </lineage>
</organism>
<dbReference type="FunFam" id="1.10.287.130:FF:000049">
    <property type="entry name" value="C4-dicarboxylate transport sensor protein DctB"/>
    <property type="match status" value="1"/>
</dbReference>
<dbReference type="SUPFAM" id="SSF55785">
    <property type="entry name" value="PYP-like sensor domain (PAS domain)"/>
    <property type="match status" value="1"/>
</dbReference>
<dbReference type="Gene3D" id="6.10.250.3020">
    <property type="match status" value="1"/>
</dbReference>
<evidence type="ECO:0000259" key="20">
    <source>
        <dbReference type="PROSITE" id="PS50113"/>
    </source>
</evidence>
<evidence type="ECO:0000256" key="11">
    <source>
        <dbReference type="ARBA" id="ARBA00022840"/>
    </source>
</evidence>
<keyword evidence="9" id="KW-0547">Nucleotide-binding</keyword>
<dbReference type="Pfam" id="PF13426">
    <property type="entry name" value="PAS_9"/>
    <property type="match status" value="1"/>
</dbReference>
<protein>
    <recommendedName>
        <fullName evidence="15">C4-dicarboxylate transport sensor protein DctB</fullName>
        <ecNumber evidence="3">2.7.13.3</ecNumber>
    </recommendedName>
</protein>
<evidence type="ECO:0000256" key="8">
    <source>
        <dbReference type="ARBA" id="ARBA00022692"/>
    </source>
</evidence>
<keyword evidence="12 17" id="KW-1133">Transmembrane helix</keyword>
<keyword evidence="11" id="KW-0067">ATP-binding</keyword>
<keyword evidence="7" id="KW-0808">Transferase</keyword>
<dbReference type="PANTHER" id="PTHR43065:SF46">
    <property type="entry name" value="C4-DICARBOXYLATE TRANSPORT SENSOR PROTEIN DCTB"/>
    <property type="match status" value="1"/>
</dbReference>
<evidence type="ECO:0000256" key="3">
    <source>
        <dbReference type="ARBA" id="ARBA00012438"/>
    </source>
</evidence>
<dbReference type="EMBL" id="FNVQ01000001">
    <property type="protein sequence ID" value="SEG07039.1"/>
    <property type="molecule type" value="Genomic_DNA"/>
</dbReference>
<dbReference type="InterPro" id="IPR003594">
    <property type="entry name" value="HATPase_dom"/>
</dbReference>
<evidence type="ECO:0000256" key="7">
    <source>
        <dbReference type="ARBA" id="ARBA00022679"/>
    </source>
</evidence>
<dbReference type="RefSeq" id="WP_104002186.1">
    <property type="nucleotide sequence ID" value="NZ_FNVQ01000001.1"/>
</dbReference>
<keyword evidence="4" id="KW-1003">Cell membrane</keyword>
<feature type="domain" description="PAC" evidence="20">
    <location>
        <begin position="378"/>
        <end position="428"/>
    </location>
</feature>
<sequence length="678" mass="75565">MSFRPLVLMTLYLVCVLVLTLVAGMFSRNWALDSLHDEASDRLLSNVTQLRTALDQYRYLPFVLTQSREVRTLLRLPDADVGGPVDRYLEQINLVAGSSALLVLDLSGWPQASSNWRDQQELLASSQSEKQYFQQAISGHEGREFVQEGRPARAALYLSAPIYDQQDLIGVAAMRLELDKLHEQLPIDYPFLIADMNGKQLFSMNMPATLPSSSTEVLGDGTQVHLLSLDDNPYLMHSVVLDDLQWRVSVLVDARSVGQQQRIVAGSIAGAGFALGLLILYLREKRQKRALQREQARERVLNQERQQDMISTAQVGLINIDAQGIIHFINPMATQLFGVTAESMRDREFSTLIVDDAAGDLLRETLSRLHRTQHEPLTNVETIGQRGDGSLFPMMVSVRGMAHHPELGYLVTVIDISRRKRLEQALREANESLEHKVAERTRALEETQAELVQAGKLAALGRMSAQVVHELNQPLTAIRTYLAIGRRQLENPQMQADNYRQLESLIDRMALITGQLKTFAYKKPEALAPVPVGQSIDQVLGLFRGRFAEMNLQLCYDPPGPDVQLSGDQARFEQVLINLVKNACDAMQGQEPPHRLTLLVSEVGEDISLRVEDNGPGIDAEHREQLFEPFFTTKEVGTGLGLGLAIVHSIVRDLGGDIHVGQGAEGGACFEVTFKRFN</sequence>
<evidence type="ECO:0000256" key="14">
    <source>
        <dbReference type="ARBA" id="ARBA00023136"/>
    </source>
</evidence>
<keyword evidence="16" id="KW-0175">Coiled coil</keyword>
<dbReference type="SMART" id="SM00387">
    <property type="entry name" value="HATPase_c"/>
    <property type="match status" value="1"/>
</dbReference>
<dbReference type="InterPro" id="IPR036890">
    <property type="entry name" value="HATPase_C_sf"/>
</dbReference>
<evidence type="ECO:0000259" key="18">
    <source>
        <dbReference type="PROSITE" id="PS50109"/>
    </source>
</evidence>
<dbReference type="PIRSF" id="PIRSF036431">
    <property type="entry name" value="STHK_DctB"/>
    <property type="match status" value="1"/>
</dbReference>
<comment type="subcellular location">
    <subcellularLocation>
        <location evidence="2">Cell inner membrane</location>
        <topology evidence="2">Multi-pass membrane protein</topology>
    </subcellularLocation>
</comment>
<dbReference type="SMART" id="SM00091">
    <property type="entry name" value="PAS"/>
    <property type="match status" value="1"/>
</dbReference>
<dbReference type="InterPro" id="IPR003661">
    <property type="entry name" value="HisK_dim/P_dom"/>
</dbReference>
<dbReference type="SUPFAM" id="SSF47384">
    <property type="entry name" value="Homodimeric domain of signal transducing histidine kinase"/>
    <property type="match status" value="1"/>
</dbReference>
<dbReference type="Pfam" id="PF00512">
    <property type="entry name" value="HisKA"/>
    <property type="match status" value="1"/>
</dbReference>
<dbReference type="GO" id="GO:0000155">
    <property type="term" value="F:phosphorelay sensor kinase activity"/>
    <property type="evidence" value="ECO:0007669"/>
    <property type="project" value="InterPro"/>
</dbReference>
<dbReference type="PANTHER" id="PTHR43065">
    <property type="entry name" value="SENSOR HISTIDINE KINASE"/>
    <property type="match status" value="1"/>
</dbReference>
<keyword evidence="5" id="KW-0997">Cell inner membrane</keyword>
<dbReference type="InterPro" id="IPR000014">
    <property type="entry name" value="PAS"/>
</dbReference>
<dbReference type="AlphaFoldDB" id="A0A1H5X5L5"/>
<evidence type="ECO:0000256" key="9">
    <source>
        <dbReference type="ARBA" id="ARBA00022741"/>
    </source>
</evidence>
<proteinExistence type="predicted"/>
<dbReference type="Gene3D" id="1.10.287.130">
    <property type="match status" value="1"/>
</dbReference>
<evidence type="ECO:0000256" key="12">
    <source>
        <dbReference type="ARBA" id="ARBA00022989"/>
    </source>
</evidence>
<comment type="catalytic activity">
    <reaction evidence="1">
        <text>ATP + protein L-histidine = ADP + protein N-phospho-L-histidine.</text>
        <dbReference type="EC" id="2.7.13.3"/>
    </reaction>
</comment>
<feature type="transmembrane region" description="Helical" evidence="17">
    <location>
        <begin position="263"/>
        <end position="282"/>
    </location>
</feature>
<feature type="domain" description="PAS" evidence="19">
    <location>
        <begin position="302"/>
        <end position="373"/>
    </location>
</feature>
<dbReference type="SMART" id="SM00388">
    <property type="entry name" value="HisKA"/>
    <property type="match status" value="1"/>
</dbReference>
<dbReference type="PROSITE" id="PS50112">
    <property type="entry name" value="PAS"/>
    <property type="match status" value="1"/>
</dbReference>
<dbReference type="EC" id="2.7.13.3" evidence="3"/>